<name>A0A6B2B0B7_PSESX</name>
<dbReference type="EMBL" id="VLIF01000003">
    <property type="protein sequence ID" value="NAO75690.1"/>
    <property type="molecule type" value="Genomic_DNA"/>
</dbReference>
<proteinExistence type="predicted"/>
<comment type="caution">
    <text evidence="1">The sequence shown here is derived from an EMBL/GenBank/DDBJ whole genome shotgun (WGS) entry which is preliminary data.</text>
</comment>
<dbReference type="AlphaFoldDB" id="A0A6B2B0B7"/>
<accession>A0A6B2B0B7</accession>
<reference evidence="1" key="1">
    <citation type="journal article" date="2020" name="Phytopathology">
        <title>Zucchini vein clearing disease is caused by several lineages within Pseudomonas syringae species complex.</title>
        <authorList>
            <person name="Lacault C."/>
            <person name="Briand M."/>
            <person name="Jacques M.A."/>
            <person name="Darrasse A."/>
        </authorList>
    </citation>
    <scope>NUCLEOTIDE SEQUENCE</scope>
    <source>
        <strain evidence="1">P123</strain>
    </source>
</reference>
<gene>
    <name evidence="1" type="ORF">PspP123CL_06745</name>
</gene>
<evidence type="ECO:0000313" key="1">
    <source>
        <dbReference type="EMBL" id="NAO75690.1"/>
    </source>
</evidence>
<protein>
    <submittedName>
        <fullName evidence="1">Hemolysin</fullName>
    </submittedName>
</protein>
<sequence>MEVSHRLPSGENITIHYQYNSVTDKAYDMKITTPQQLPPVLQHGRTIE</sequence>
<organism evidence="1">
    <name type="scientific">Pseudomonas syringae</name>
    <dbReference type="NCBI Taxonomy" id="317"/>
    <lineage>
        <taxon>Bacteria</taxon>
        <taxon>Pseudomonadati</taxon>
        <taxon>Pseudomonadota</taxon>
        <taxon>Gammaproteobacteria</taxon>
        <taxon>Pseudomonadales</taxon>
        <taxon>Pseudomonadaceae</taxon>
        <taxon>Pseudomonas</taxon>
    </lineage>
</organism>